<reference evidence="2" key="2">
    <citation type="submission" date="2022-08" db="EMBL/GenBank/DDBJ databases">
        <authorList>
            <person name="Dong C."/>
        </authorList>
    </citation>
    <scope>NUCLEOTIDE SEQUENCE</scope>
    <source>
        <strain evidence="2">59MF3M-4</strain>
    </source>
</reference>
<proteinExistence type="predicted"/>
<protein>
    <submittedName>
        <fullName evidence="2">Alpha-E domain-containing protein</fullName>
    </submittedName>
</protein>
<dbReference type="Pfam" id="PF04168">
    <property type="entry name" value="Alpha-E"/>
    <property type="match status" value="1"/>
</dbReference>
<evidence type="ECO:0000313" key="2">
    <source>
        <dbReference type="EMBL" id="MCT7358066.1"/>
    </source>
</evidence>
<feature type="domain" description="DUF403" evidence="1">
    <location>
        <begin position="1"/>
        <end position="307"/>
    </location>
</feature>
<dbReference type="PANTHER" id="PTHR34595:SF7">
    <property type="entry name" value="SLL1039 PROTEIN"/>
    <property type="match status" value="1"/>
</dbReference>
<dbReference type="InterPro" id="IPR051680">
    <property type="entry name" value="ATP-dep_Glu-Cys_Ligase-2"/>
</dbReference>
<name>A0A9X3AFR6_9GAMM</name>
<accession>A0A9X3AFR6</accession>
<dbReference type="EMBL" id="JAOANI010000012">
    <property type="protein sequence ID" value="MCT7358066.1"/>
    <property type="molecule type" value="Genomic_DNA"/>
</dbReference>
<keyword evidence="3" id="KW-1185">Reference proteome</keyword>
<sequence>MLSKVAERIYWAARYLERVESTARLLSIYDKLLFDLPRQVNLGWYNLIVINSLEQDFNERYSVRDERNVVKFLLGDESNYSSVISSLQAVRENIRTTRDVIPPETWEMVNELTLYVQENLTQGINRSNRHEFLDNIIKACQQVVGLWYVNMPRDEAWDMVQLGQNLERADMTTRNLDAGVAAILQVEDDDFAVNSRQIIWGNVLRSLNADQPYRRTTRSSVKGDLVVRYLLADEDFPRSLLYCVTQMTDVASGLPKSKAVVTFLRQLQEEIPACAEPEELGEVFRDMLNTLQLTMAEAHTLIGKTWFLSDQ</sequence>
<dbReference type="AlphaFoldDB" id="A0A9X3AFR6"/>
<gene>
    <name evidence="2" type="ORF">NYR02_03400</name>
</gene>
<comment type="caution">
    <text evidence="2">The sequence shown here is derived from an EMBL/GenBank/DDBJ whole genome shotgun (WGS) entry which is preliminary data.</text>
</comment>
<evidence type="ECO:0000313" key="3">
    <source>
        <dbReference type="Proteomes" id="UP001147830"/>
    </source>
</evidence>
<dbReference type="PANTHER" id="PTHR34595">
    <property type="entry name" value="BLR5612 PROTEIN"/>
    <property type="match status" value="1"/>
</dbReference>
<dbReference type="InterPro" id="IPR007296">
    <property type="entry name" value="DUF403"/>
</dbReference>
<dbReference type="RefSeq" id="WP_260974989.1">
    <property type="nucleotide sequence ID" value="NZ_JAOANI010000012.1"/>
</dbReference>
<reference evidence="2" key="1">
    <citation type="journal article" date="2022" name="Front. Microbiol.">
        <title>Genome-based taxonomic rearrangement of Oceanobacter-related bacteria including the description of Thalassolituus hydrocarbonoclasticus sp. nov. and Thalassolituus pacificus sp. nov. and emended description of the genus Thalassolituus.</title>
        <authorList>
            <person name="Dong C."/>
            <person name="Wei L."/>
            <person name="Wang J."/>
            <person name="Lai Q."/>
            <person name="Huang Z."/>
            <person name="Shao Z."/>
        </authorList>
    </citation>
    <scope>NUCLEOTIDE SEQUENCE</scope>
    <source>
        <strain evidence="2">59MF3M-4</strain>
    </source>
</reference>
<organism evidence="2 3">
    <name type="scientific">Thalassolituus pacificus</name>
    <dbReference type="NCBI Taxonomy" id="2975440"/>
    <lineage>
        <taxon>Bacteria</taxon>
        <taxon>Pseudomonadati</taxon>
        <taxon>Pseudomonadota</taxon>
        <taxon>Gammaproteobacteria</taxon>
        <taxon>Oceanospirillales</taxon>
        <taxon>Oceanospirillaceae</taxon>
        <taxon>Thalassolituus</taxon>
    </lineage>
</organism>
<dbReference type="Proteomes" id="UP001147830">
    <property type="component" value="Unassembled WGS sequence"/>
</dbReference>
<evidence type="ECO:0000259" key="1">
    <source>
        <dbReference type="Pfam" id="PF04168"/>
    </source>
</evidence>